<feature type="domain" description="Gfo/Idh/MocA-like oxidoreductase N-terminal" evidence="2">
    <location>
        <begin position="4"/>
        <end position="130"/>
    </location>
</feature>
<dbReference type="Pfam" id="PF22725">
    <property type="entry name" value="GFO_IDH_MocA_C3"/>
    <property type="match status" value="1"/>
</dbReference>
<sequence length="386" mass="43868">MQEINVALIGYNFMGKAHSHAFENVPFFFDHGVKPVKKVIVGRTEHLVKQAAERFGWEEFATDWRDVIHREDIHVIDIATPTSSHIEIALEAAKAGKHIFCEKPLAMDALEAHRMFEAAEQAGIVHMLGHNYRRVPAIGLAKKLIQDGRLGDIHHFRGVYLQDWLLDPNFPASWKLNKKVAGSGPHGDLNAHIVDLARYLVGEIDKVVGMEKTFVDKRPKVKVDDQLSSKLTAKGEMTEYEAVTVDDTTAFLAKFKNGAVGTFEATRFAGGRKNHERIEINGSKGSLVFDFERMNELEFWSNEDDLEVQGFRRIMVTEDVHPYINAWWPPGHIIGYQNTFVNEFADFFKAIKDKQQVYPNFYDGVMNNKVLDAVTKSIQSLTWENV</sequence>
<keyword evidence="1" id="KW-0560">Oxidoreductase</keyword>
<dbReference type="AlphaFoldDB" id="A0A7X2ZB12"/>
<evidence type="ECO:0000259" key="2">
    <source>
        <dbReference type="Pfam" id="PF01408"/>
    </source>
</evidence>
<dbReference type="InterPro" id="IPR000683">
    <property type="entry name" value="Gfo/Idh/MocA-like_OxRdtase_N"/>
</dbReference>
<protein>
    <submittedName>
        <fullName evidence="4">Gfo/Idh/MocA family oxidoreductase</fullName>
    </submittedName>
</protein>
<dbReference type="InterPro" id="IPR050463">
    <property type="entry name" value="Gfo/Idh/MocA_oxidrdct_glycsds"/>
</dbReference>
<dbReference type="RefSeq" id="WP_330164530.1">
    <property type="nucleotide sequence ID" value="NZ_WNZX01000009.1"/>
</dbReference>
<proteinExistence type="predicted"/>
<comment type="caution">
    <text evidence="4">The sequence shown here is derived from an EMBL/GenBank/DDBJ whole genome shotgun (WGS) entry which is preliminary data.</text>
</comment>
<dbReference type="Gene3D" id="3.30.360.10">
    <property type="entry name" value="Dihydrodipicolinate Reductase, domain 2"/>
    <property type="match status" value="1"/>
</dbReference>
<dbReference type="InterPro" id="IPR036291">
    <property type="entry name" value="NAD(P)-bd_dom_sf"/>
</dbReference>
<dbReference type="Pfam" id="PF01408">
    <property type="entry name" value="GFO_IDH_MocA"/>
    <property type="match status" value="1"/>
</dbReference>
<evidence type="ECO:0000313" key="4">
    <source>
        <dbReference type="EMBL" id="MUG71537.1"/>
    </source>
</evidence>
<dbReference type="GO" id="GO:0000166">
    <property type="term" value="F:nucleotide binding"/>
    <property type="evidence" value="ECO:0007669"/>
    <property type="project" value="InterPro"/>
</dbReference>
<dbReference type="GO" id="GO:0016491">
    <property type="term" value="F:oxidoreductase activity"/>
    <property type="evidence" value="ECO:0007669"/>
    <property type="project" value="UniProtKB-KW"/>
</dbReference>
<dbReference type="InterPro" id="IPR055170">
    <property type="entry name" value="GFO_IDH_MocA-like_dom"/>
</dbReference>
<accession>A0A7X2ZB12</accession>
<dbReference type="SUPFAM" id="SSF51735">
    <property type="entry name" value="NAD(P)-binding Rossmann-fold domains"/>
    <property type="match status" value="1"/>
</dbReference>
<dbReference type="EMBL" id="WNZX01000009">
    <property type="protein sequence ID" value="MUG71537.1"/>
    <property type="molecule type" value="Genomic_DNA"/>
</dbReference>
<organism evidence="4 5">
    <name type="scientific">Paenibacillus validus</name>
    <dbReference type="NCBI Taxonomy" id="44253"/>
    <lineage>
        <taxon>Bacteria</taxon>
        <taxon>Bacillati</taxon>
        <taxon>Bacillota</taxon>
        <taxon>Bacilli</taxon>
        <taxon>Bacillales</taxon>
        <taxon>Paenibacillaceae</taxon>
        <taxon>Paenibacillus</taxon>
    </lineage>
</organism>
<dbReference type="PANTHER" id="PTHR43818">
    <property type="entry name" value="BCDNA.GH03377"/>
    <property type="match status" value="1"/>
</dbReference>
<evidence type="ECO:0000259" key="3">
    <source>
        <dbReference type="Pfam" id="PF22725"/>
    </source>
</evidence>
<reference evidence="4 5" key="1">
    <citation type="submission" date="2019-11" db="EMBL/GenBank/DDBJ databases">
        <title>Draft genome sequences of five Paenibacillus species of dairy origin.</title>
        <authorList>
            <person name="Olajide A.M."/>
            <person name="Chen S."/>
            <person name="Lapointe G."/>
        </authorList>
    </citation>
    <scope>NUCLEOTIDE SEQUENCE [LARGE SCALE GENOMIC DNA]</scope>
    <source>
        <strain evidence="4 5">2CS3</strain>
    </source>
</reference>
<keyword evidence="5" id="KW-1185">Reference proteome</keyword>
<dbReference type="Gene3D" id="3.40.50.720">
    <property type="entry name" value="NAD(P)-binding Rossmann-like Domain"/>
    <property type="match status" value="1"/>
</dbReference>
<dbReference type="PANTHER" id="PTHR43818:SF11">
    <property type="entry name" value="BCDNA.GH03377"/>
    <property type="match status" value="1"/>
</dbReference>
<evidence type="ECO:0000256" key="1">
    <source>
        <dbReference type="ARBA" id="ARBA00023002"/>
    </source>
</evidence>
<dbReference type="SUPFAM" id="SSF55347">
    <property type="entry name" value="Glyceraldehyde-3-phosphate dehydrogenase-like, C-terminal domain"/>
    <property type="match status" value="1"/>
</dbReference>
<gene>
    <name evidence="4" type="ORF">GNP93_12740</name>
</gene>
<feature type="domain" description="GFO/IDH/MocA-like oxidoreductase" evidence="3">
    <location>
        <begin position="141"/>
        <end position="288"/>
    </location>
</feature>
<evidence type="ECO:0000313" key="5">
    <source>
        <dbReference type="Proteomes" id="UP000450917"/>
    </source>
</evidence>
<dbReference type="Proteomes" id="UP000450917">
    <property type="component" value="Unassembled WGS sequence"/>
</dbReference>
<name>A0A7X2ZB12_9BACL</name>